<dbReference type="RefSeq" id="WP_154433467.1">
    <property type="nucleotide sequence ID" value="NZ_VUNC01000001.1"/>
</dbReference>
<reference evidence="2 3" key="1">
    <citation type="submission" date="2019-08" db="EMBL/GenBank/DDBJ databases">
        <title>In-depth cultivation of the pig gut microbiome towards novel bacterial diversity and tailored functional studies.</title>
        <authorList>
            <person name="Wylensek D."/>
            <person name="Hitch T.C.A."/>
            <person name="Clavel T."/>
        </authorList>
    </citation>
    <scope>NUCLEOTIDE SEQUENCE [LARGE SCALE GENOMIC DNA]</scope>
    <source>
        <strain evidence="2 3">CA-Schmier-601-WT-1</strain>
    </source>
</reference>
<keyword evidence="1" id="KW-1133">Transmembrane helix</keyword>
<evidence type="ECO:0008006" key="4">
    <source>
        <dbReference type="Google" id="ProtNLM"/>
    </source>
</evidence>
<keyword evidence="3" id="KW-1185">Reference proteome</keyword>
<evidence type="ECO:0000313" key="3">
    <source>
        <dbReference type="Proteomes" id="UP000469325"/>
    </source>
</evidence>
<dbReference type="Proteomes" id="UP000469325">
    <property type="component" value="Unassembled WGS sequence"/>
</dbReference>
<accession>A0A6N7XNZ5</accession>
<dbReference type="EMBL" id="VUNC01000001">
    <property type="protein sequence ID" value="MST71706.1"/>
    <property type="molecule type" value="Genomic_DNA"/>
</dbReference>
<comment type="caution">
    <text evidence="2">The sequence shown here is derived from an EMBL/GenBank/DDBJ whole genome shotgun (WGS) entry which is preliminary data.</text>
</comment>
<proteinExistence type="predicted"/>
<keyword evidence="1" id="KW-0472">Membrane</keyword>
<feature type="transmembrane region" description="Helical" evidence="1">
    <location>
        <begin position="9"/>
        <end position="29"/>
    </location>
</feature>
<feature type="transmembrane region" description="Helical" evidence="1">
    <location>
        <begin position="99"/>
        <end position="121"/>
    </location>
</feature>
<dbReference type="AlphaFoldDB" id="A0A6N7XNZ5"/>
<evidence type="ECO:0000313" key="2">
    <source>
        <dbReference type="EMBL" id="MST71706.1"/>
    </source>
</evidence>
<gene>
    <name evidence="2" type="ORF">FYJ68_01040</name>
</gene>
<sequence>MPKNRTQGIIFGILMSVTMAYGMEVYNVAWKMGIPTAAGGFSNMTNVVFWDALLEAAYMWLFVFLFSNLWGNRLGMALASRCIDKERDSSLVRGTIRSCCTVLVMCPTMSLVAAILFNVILGGMPAAQLPAIWVGTLIKNFPMALLWNLFAAGPVSRLVFRTFFAHVGEKGEDSVPRGSAEAID</sequence>
<feature type="transmembrane region" description="Helical" evidence="1">
    <location>
        <begin position="49"/>
        <end position="71"/>
    </location>
</feature>
<protein>
    <recommendedName>
        <fullName evidence="4">DUF2798 domain-containing protein</fullName>
    </recommendedName>
</protein>
<evidence type="ECO:0000256" key="1">
    <source>
        <dbReference type="SAM" id="Phobius"/>
    </source>
</evidence>
<name>A0A6N7XNZ5_9ACTN</name>
<organism evidence="2 3">
    <name type="scientific">Olsenella porci</name>
    <dbReference type="NCBI Taxonomy" id="2652279"/>
    <lineage>
        <taxon>Bacteria</taxon>
        <taxon>Bacillati</taxon>
        <taxon>Actinomycetota</taxon>
        <taxon>Coriobacteriia</taxon>
        <taxon>Coriobacteriales</taxon>
        <taxon>Atopobiaceae</taxon>
        <taxon>Olsenella</taxon>
    </lineage>
</organism>
<keyword evidence="1" id="KW-0812">Transmembrane</keyword>